<protein>
    <submittedName>
        <fullName evidence="1">Uncharacterized protein</fullName>
    </submittedName>
</protein>
<accession>A0A2S8G8W3</accession>
<reference evidence="1 2" key="1">
    <citation type="submission" date="2018-02" db="EMBL/GenBank/DDBJ databases">
        <title>Comparative genomes isolates from brazilian mangrove.</title>
        <authorList>
            <person name="Araujo J.E."/>
            <person name="Taketani R.G."/>
            <person name="Silva M.C.P."/>
            <person name="Loureco M.V."/>
            <person name="Andreote F.D."/>
        </authorList>
    </citation>
    <scope>NUCLEOTIDE SEQUENCE [LARGE SCALE GENOMIC DNA]</scope>
    <source>
        <strain evidence="1 2">HEX-2 MGV</strain>
    </source>
</reference>
<evidence type="ECO:0000313" key="1">
    <source>
        <dbReference type="EMBL" id="PQO40750.1"/>
    </source>
</evidence>
<comment type="caution">
    <text evidence="1">The sequence shown here is derived from an EMBL/GenBank/DDBJ whole genome shotgun (WGS) entry which is preliminary data.</text>
</comment>
<dbReference type="AlphaFoldDB" id="A0A2S8G8W3"/>
<dbReference type="Proteomes" id="UP000240009">
    <property type="component" value="Unassembled WGS sequence"/>
</dbReference>
<gene>
    <name evidence="1" type="ORF">C5Y96_01235</name>
</gene>
<evidence type="ECO:0000313" key="2">
    <source>
        <dbReference type="Proteomes" id="UP000240009"/>
    </source>
</evidence>
<dbReference type="RefSeq" id="WP_105349733.1">
    <property type="nucleotide sequence ID" value="NZ_PUIA01000012.1"/>
</dbReference>
<sequence length="145" mass="15912">MARVFTGPVELSEIPTPSHTPLFIGTQIRLTFQCREITADVNSGSFPAIKIGTQRVQTFQEWQQHEVLLNGFLVGTIDKASSGPQEFVFPFQPRVLKVDATAQPHELPLDAVNVLTVQIGSGGFGLNDSFDVEYIDFEGFNTSLG</sequence>
<organism evidence="1 2">
    <name type="scientific">Blastopirellula marina</name>
    <dbReference type="NCBI Taxonomy" id="124"/>
    <lineage>
        <taxon>Bacteria</taxon>
        <taxon>Pseudomonadati</taxon>
        <taxon>Planctomycetota</taxon>
        <taxon>Planctomycetia</taxon>
        <taxon>Pirellulales</taxon>
        <taxon>Pirellulaceae</taxon>
        <taxon>Blastopirellula</taxon>
    </lineage>
</organism>
<dbReference type="EMBL" id="PUIA01000012">
    <property type="protein sequence ID" value="PQO40750.1"/>
    <property type="molecule type" value="Genomic_DNA"/>
</dbReference>
<name>A0A2S8G8W3_9BACT</name>
<dbReference type="OrthoDB" id="9980857at2"/>
<proteinExistence type="predicted"/>